<evidence type="ECO:0000313" key="2">
    <source>
        <dbReference type="EMBL" id="GFR40717.1"/>
    </source>
</evidence>
<evidence type="ECO:0000256" key="1">
    <source>
        <dbReference type="SAM" id="MobiDB-lite"/>
    </source>
</evidence>
<evidence type="ECO:0000313" key="3">
    <source>
        <dbReference type="Proteomes" id="UP001054857"/>
    </source>
</evidence>
<dbReference type="AlphaFoldDB" id="A0AAD3HH74"/>
<reference evidence="2 3" key="1">
    <citation type="journal article" date="2021" name="Sci. Rep.">
        <title>Genome sequencing of the multicellular alga Astrephomene provides insights into convergent evolution of germ-soma differentiation.</title>
        <authorList>
            <person name="Yamashita S."/>
            <person name="Yamamoto K."/>
            <person name="Matsuzaki R."/>
            <person name="Suzuki S."/>
            <person name="Yamaguchi H."/>
            <person name="Hirooka S."/>
            <person name="Minakuchi Y."/>
            <person name="Miyagishima S."/>
            <person name="Kawachi M."/>
            <person name="Toyoda A."/>
            <person name="Nozaki H."/>
        </authorList>
    </citation>
    <scope>NUCLEOTIDE SEQUENCE [LARGE SCALE GENOMIC DNA]</scope>
    <source>
        <strain evidence="2 3">NIES-4017</strain>
    </source>
</reference>
<proteinExistence type="predicted"/>
<organism evidence="2 3">
    <name type="scientific">Astrephomene gubernaculifera</name>
    <dbReference type="NCBI Taxonomy" id="47775"/>
    <lineage>
        <taxon>Eukaryota</taxon>
        <taxon>Viridiplantae</taxon>
        <taxon>Chlorophyta</taxon>
        <taxon>core chlorophytes</taxon>
        <taxon>Chlorophyceae</taxon>
        <taxon>CS clade</taxon>
        <taxon>Chlamydomonadales</taxon>
        <taxon>Astrephomenaceae</taxon>
        <taxon>Astrephomene</taxon>
    </lineage>
</organism>
<sequence>MWLPHRLELPAAARHLFLRRPAAPHPLLGVDPRWLLRQEGIISAAASLMAMLAGRADRPADRATLTEFAAELRQRQCHDPRRRRTVTSDEGTAPAPIMRLLTQDKADEPLMTHASKPPLAPAGSALGYAGRSAGAAPSSSAVSRSSGDGDHGWLQLQQPGALGPITCSSALQGQFRLATLAEEAEACSHQHYAMMQRGMAGDPQLQQQAIVMAHTLYGAAGVVCR</sequence>
<protein>
    <submittedName>
        <fullName evidence="2">Uncharacterized protein</fullName>
    </submittedName>
</protein>
<gene>
    <name evidence="2" type="ORF">Agub_g1324</name>
</gene>
<dbReference type="Proteomes" id="UP001054857">
    <property type="component" value="Unassembled WGS sequence"/>
</dbReference>
<name>A0AAD3HH74_9CHLO</name>
<dbReference type="EMBL" id="BMAR01000001">
    <property type="protein sequence ID" value="GFR40717.1"/>
    <property type="molecule type" value="Genomic_DNA"/>
</dbReference>
<comment type="caution">
    <text evidence="2">The sequence shown here is derived from an EMBL/GenBank/DDBJ whole genome shotgun (WGS) entry which is preliminary data.</text>
</comment>
<keyword evidence="3" id="KW-1185">Reference proteome</keyword>
<feature type="region of interest" description="Disordered" evidence="1">
    <location>
        <begin position="136"/>
        <end position="157"/>
    </location>
</feature>
<feature type="region of interest" description="Disordered" evidence="1">
    <location>
        <begin position="74"/>
        <end position="93"/>
    </location>
</feature>
<accession>A0AAD3HH74</accession>
<feature type="compositionally biased region" description="Low complexity" evidence="1">
    <location>
        <begin position="136"/>
        <end position="146"/>
    </location>
</feature>